<dbReference type="Gene3D" id="3.55.50.30">
    <property type="match status" value="1"/>
</dbReference>
<feature type="domain" description="FecR protein" evidence="1">
    <location>
        <begin position="111"/>
        <end position="199"/>
    </location>
</feature>
<reference evidence="4 5" key="1">
    <citation type="submission" date="2018-03" db="EMBL/GenBank/DDBJ databases">
        <title>Genomic Encyclopedia of Archaeal and Bacterial Type Strains, Phase II (KMG-II): from individual species to whole genera.</title>
        <authorList>
            <person name="Goeker M."/>
        </authorList>
    </citation>
    <scope>NUCLEOTIDE SEQUENCE [LARGE SCALE GENOMIC DNA]</scope>
    <source>
        <strain evidence="4 5">DSM 27267</strain>
    </source>
</reference>
<evidence type="ECO:0000313" key="6">
    <source>
        <dbReference type="Proteomes" id="UP000396862"/>
    </source>
</evidence>
<dbReference type="PANTHER" id="PTHR30273">
    <property type="entry name" value="PERIPLASMIC SIGNAL SENSOR AND SIGMA FACTOR ACTIVATOR FECR-RELATED"/>
    <property type="match status" value="1"/>
</dbReference>
<name>A0A2P8C826_9BACT</name>
<evidence type="ECO:0000259" key="1">
    <source>
        <dbReference type="Pfam" id="PF04773"/>
    </source>
</evidence>
<organism evidence="4 5">
    <name type="scientific">Prolixibacter denitrificans</name>
    <dbReference type="NCBI Taxonomy" id="1541063"/>
    <lineage>
        <taxon>Bacteria</taxon>
        <taxon>Pseudomonadati</taxon>
        <taxon>Bacteroidota</taxon>
        <taxon>Bacteroidia</taxon>
        <taxon>Marinilabiliales</taxon>
        <taxon>Prolixibacteraceae</taxon>
        <taxon>Prolixibacter</taxon>
    </lineage>
</organism>
<accession>A0A2P8C826</accession>
<dbReference type="InterPro" id="IPR012373">
    <property type="entry name" value="Ferrdict_sens_TM"/>
</dbReference>
<dbReference type="PIRSF" id="PIRSF018266">
    <property type="entry name" value="FecR"/>
    <property type="match status" value="1"/>
</dbReference>
<dbReference type="InterPro" id="IPR006860">
    <property type="entry name" value="FecR"/>
</dbReference>
<dbReference type="EMBL" id="PYGC01000011">
    <property type="protein sequence ID" value="PSK81124.1"/>
    <property type="molecule type" value="Genomic_DNA"/>
</dbReference>
<dbReference type="Pfam" id="PF16344">
    <property type="entry name" value="FecR_C"/>
    <property type="match status" value="1"/>
</dbReference>
<evidence type="ECO:0000259" key="2">
    <source>
        <dbReference type="Pfam" id="PF16344"/>
    </source>
</evidence>
<dbReference type="GO" id="GO:0016989">
    <property type="term" value="F:sigma factor antagonist activity"/>
    <property type="evidence" value="ECO:0007669"/>
    <property type="project" value="TreeGrafter"/>
</dbReference>
<dbReference type="Pfam" id="PF04773">
    <property type="entry name" value="FecR"/>
    <property type="match status" value="1"/>
</dbReference>
<feature type="domain" description="Protein FecR C-terminal" evidence="2">
    <location>
        <begin position="246"/>
        <end position="314"/>
    </location>
</feature>
<evidence type="ECO:0000313" key="3">
    <source>
        <dbReference type="EMBL" id="GET22240.1"/>
    </source>
</evidence>
<dbReference type="Proteomes" id="UP000396862">
    <property type="component" value="Unassembled WGS sequence"/>
</dbReference>
<reference evidence="3 6" key="2">
    <citation type="submission" date="2019-10" db="EMBL/GenBank/DDBJ databases">
        <title>Prolixibacter strains distinguished by the presence of nitrate reductase genes were adept at nitrate-dependent anaerobic corrosion of metallic iron and carbon steel.</title>
        <authorList>
            <person name="Iino T."/>
            <person name="Shono N."/>
            <person name="Ito K."/>
            <person name="Nakamura R."/>
            <person name="Sueoka K."/>
            <person name="Harayama S."/>
            <person name="Ohkuma M."/>
        </authorList>
    </citation>
    <scope>NUCLEOTIDE SEQUENCE [LARGE SCALE GENOMIC DNA]</scope>
    <source>
        <strain evidence="3 6">MIC1-1</strain>
    </source>
</reference>
<dbReference type="OrthoDB" id="1098987at2"/>
<dbReference type="InterPro" id="IPR032508">
    <property type="entry name" value="FecR_C"/>
</dbReference>
<dbReference type="Proteomes" id="UP000240621">
    <property type="component" value="Unassembled WGS sequence"/>
</dbReference>
<dbReference type="Gene3D" id="2.60.120.1440">
    <property type="match status" value="1"/>
</dbReference>
<dbReference type="AlphaFoldDB" id="A0A2P8C826"/>
<keyword evidence="6" id="KW-1185">Reference proteome</keyword>
<comment type="caution">
    <text evidence="4">The sequence shown here is derived from an EMBL/GenBank/DDBJ whole genome shotgun (WGS) entry which is preliminary data.</text>
</comment>
<dbReference type="PANTHER" id="PTHR30273:SF2">
    <property type="entry name" value="PROTEIN FECR"/>
    <property type="match status" value="1"/>
</dbReference>
<protein>
    <submittedName>
        <fullName evidence="3">Anti-sigma factor</fullName>
    </submittedName>
    <submittedName>
        <fullName evidence="4">Ferric-dicitrate binding protein FerR (Iron transport regulator)</fullName>
    </submittedName>
</protein>
<dbReference type="EMBL" id="BLAU01000001">
    <property type="protein sequence ID" value="GET22240.1"/>
    <property type="molecule type" value="Genomic_DNA"/>
</dbReference>
<proteinExistence type="predicted"/>
<evidence type="ECO:0000313" key="5">
    <source>
        <dbReference type="Proteomes" id="UP000240621"/>
    </source>
</evidence>
<gene>
    <name evidence="4" type="ORF">CLV93_111101</name>
    <name evidence="3" type="ORF">JCM18694_24860</name>
</gene>
<evidence type="ECO:0000313" key="4">
    <source>
        <dbReference type="EMBL" id="PSK81124.1"/>
    </source>
</evidence>
<sequence length="317" mass="36062">MEPIPMHLIIQSFESGLSEKEQQELDTWLAASDENRQQYEELRKTYVAGGKLNIDFEPDARKALAKVHRRIHSKKVIRFTWRVTAAVIFLALVTQVVLQTQSTANWNEVIAQQRQTVYLPDSSKVILAKNAYLSYPSTFTKNERDVRLSGTAYFEVTHHPERPFRIKTADAQIKVLGTKFLVKSGLKNTESVSVDEGRVAFRTGSLFARHKVILTKNEIGIWNAKDHQLTEQDNPNPNSNAWISGRLSFTSAPLSDVLKTLEDHFKISVELADENFADLKYSGQFNDLEGAQKIIQTICLTLNLSYQQQTNHFILTP</sequence>